<reference evidence="2" key="1">
    <citation type="submission" date="2014-09" db="EMBL/GenBank/DDBJ databases">
        <authorList>
            <person name="Magalhaes I.L.F."/>
            <person name="Oliveira U."/>
            <person name="Santos F.R."/>
            <person name="Vidigal T.H.D.A."/>
            <person name="Brescovit A.D."/>
            <person name="Santos A.J."/>
        </authorList>
    </citation>
    <scope>NUCLEOTIDE SEQUENCE</scope>
    <source>
        <tissue evidence="2">Shoot tissue taken approximately 20 cm above the soil surface</tissue>
    </source>
</reference>
<proteinExistence type="predicted"/>
<feature type="region of interest" description="Disordered" evidence="1">
    <location>
        <begin position="1"/>
        <end position="32"/>
    </location>
</feature>
<accession>A0A0A8YI77</accession>
<name>A0A0A8YI77_ARUDO</name>
<evidence type="ECO:0000313" key="2">
    <source>
        <dbReference type="EMBL" id="JAD25155.1"/>
    </source>
</evidence>
<sequence>MPHQSNREVMPSPQFNPGSLTTSDWVEAPPSQAMPLSSMHFFRWDAQLPQVTPRPNTPSPSSSVPPPPKQAKAKQNSSAHDSHEWRMDSSSNIDDSESN</sequence>
<organism evidence="2">
    <name type="scientific">Arundo donax</name>
    <name type="common">Giant reed</name>
    <name type="synonym">Donax arundinaceus</name>
    <dbReference type="NCBI Taxonomy" id="35708"/>
    <lineage>
        <taxon>Eukaryota</taxon>
        <taxon>Viridiplantae</taxon>
        <taxon>Streptophyta</taxon>
        <taxon>Embryophyta</taxon>
        <taxon>Tracheophyta</taxon>
        <taxon>Spermatophyta</taxon>
        <taxon>Magnoliopsida</taxon>
        <taxon>Liliopsida</taxon>
        <taxon>Poales</taxon>
        <taxon>Poaceae</taxon>
        <taxon>PACMAD clade</taxon>
        <taxon>Arundinoideae</taxon>
        <taxon>Arundineae</taxon>
        <taxon>Arundo</taxon>
    </lineage>
</organism>
<reference evidence="2" key="2">
    <citation type="journal article" date="2015" name="Data Brief">
        <title>Shoot transcriptome of the giant reed, Arundo donax.</title>
        <authorList>
            <person name="Barrero R.A."/>
            <person name="Guerrero F.D."/>
            <person name="Moolhuijzen P."/>
            <person name="Goolsby J.A."/>
            <person name="Tidwell J."/>
            <person name="Bellgard S.E."/>
            <person name="Bellgard M.I."/>
        </authorList>
    </citation>
    <scope>NUCLEOTIDE SEQUENCE</scope>
    <source>
        <tissue evidence="2">Shoot tissue taken approximately 20 cm above the soil surface</tissue>
    </source>
</reference>
<dbReference type="AlphaFoldDB" id="A0A0A8YI77"/>
<feature type="region of interest" description="Disordered" evidence="1">
    <location>
        <begin position="45"/>
        <end position="99"/>
    </location>
</feature>
<protein>
    <submittedName>
        <fullName evidence="2">Uncharacterized protein</fullName>
    </submittedName>
</protein>
<dbReference type="EMBL" id="GBRH01272740">
    <property type="protein sequence ID" value="JAD25155.1"/>
    <property type="molecule type" value="Transcribed_RNA"/>
</dbReference>
<evidence type="ECO:0000256" key="1">
    <source>
        <dbReference type="SAM" id="MobiDB-lite"/>
    </source>
</evidence>
<feature type="compositionally biased region" description="Polar residues" evidence="1">
    <location>
        <begin position="13"/>
        <end position="24"/>
    </location>
</feature>
<feature type="compositionally biased region" description="Pro residues" evidence="1">
    <location>
        <begin position="55"/>
        <end position="69"/>
    </location>
</feature>